<dbReference type="OMA" id="KYSEDNW"/>
<dbReference type="GeneID" id="753147"/>
<dbReference type="RefSeq" id="XP_030853499.1">
    <property type="nucleotide sequence ID" value="XM_030997639.1"/>
</dbReference>
<keyword evidence="2" id="KW-0479">Metal-binding</keyword>
<comment type="similarity">
    <text evidence="4">Belongs to the PhyH family. PHYHD1 subfamily.</text>
</comment>
<proteinExistence type="inferred from homology"/>
<dbReference type="Pfam" id="PF05721">
    <property type="entry name" value="PhyH"/>
    <property type="match status" value="1"/>
</dbReference>
<accession>A0A7M7PM53</accession>
<dbReference type="InParanoid" id="A0A7M7PM53"/>
<evidence type="ECO:0000313" key="6">
    <source>
        <dbReference type="Proteomes" id="UP000007110"/>
    </source>
</evidence>
<evidence type="ECO:0000256" key="4">
    <source>
        <dbReference type="ARBA" id="ARBA00038356"/>
    </source>
</evidence>
<dbReference type="Proteomes" id="UP000007110">
    <property type="component" value="Unassembled WGS sequence"/>
</dbReference>
<evidence type="ECO:0000256" key="3">
    <source>
        <dbReference type="ARBA" id="ARBA00023004"/>
    </source>
</evidence>
<dbReference type="Gene3D" id="2.60.120.620">
    <property type="entry name" value="q2cbj1_9rhob like domain"/>
    <property type="match status" value="1"/>
</dbReference>
<organism evidence="5 6">
    <name type="scientific">Strongylocentrotus purpuratus</name>
    <name type="common">Purple sea urchin</name>
    <dbReference type="NCBI Taxonomy" id="7668"/>
    <lineage>
        <taxon>Eukaryota</taxon>
        <taxon>Metazoa</taxon>
        <taxon>Echinodermata</taxon>
        <taxon>Eleutherozoa</taxon>
        <taxon>Echinozoa</taxon>
        <taxon>Echinoidea</taxon>
        <taxon>Euechinoidea</taxon>
        <taxon>Echinacea</taxon>
        <taxon>Camarodonta</taxon>
        <taxon>Echinidea</taxon>
        <taxon>Strongylocentrotidae</taxon>
        <taxon>Strongylocentrotus</taxon>
    </lineage>
</organism>
<evidence type="ECO:0000256" key="1">
    <source>
        <dbReference type="ARBA" id="ARBA00001962"/>
    </source>
</evidence>
<keyword evidence="6" id="KW-1185">Reference proteome</keyword>
<sequence>MASKEERKQFEKDGFLVVENFLTKEEVESLKTECHDIVQNMDPKQHARCTFDTSENTQARNEYFMTSGDKIRFFFEKEALDKEGNLLVDKHSSLNKVGHALHELSPPFKTISCSKKVQDIARNLDFKKPVIVQSMYIFKPPHFGGEVTAHQDGIFLHTDPLKLTGYWIALEDAEIDNGCLYFIPGSHSRDITTRMVRDPDGSATSFQGDPYPMQVPDEDFIPVPVKAGSLILIDAKVVHRSSQNTSDRSRHIYTFHVAESEKTDWSEENWLQPTSEMPFPQLYTQN</sequence>
<dbReference type="PANTHER" id="PTHR20883:SF15">
    <property type="entry name" value="PHYTANOYL-COA DIOXYGENASE DOMAIN-CONTAINING PROTEIN 1"/>
    <property type="match status" value="1"/>
</dbReference>
<reference evidence="6" key="1">
    <citation type="submission" date="2015-02" db="EMBL/GenBank/DDBJ databases">
        <title>Genome sequencing for Strongylocentrotus purpuratus.</title>
        <authorList>
            <person name="Murali S."/>
            <person name="Liu Y."/>
            <person name="Vee V."/>
            <person name="English A."/>
            <person name="Wang M."/>
            <person name="Skinner E."/>
            <person name="Han Y."/>
            <person name="Muzny D.M."/>
            <person name="Worley K.C."/>
            <person name="Gibbs R.A."/>
        </authorList>
    </citation>
    <scope>NUCLEOTIDE SEQUENCE</scope>
</reference>
<name>A0A7M7PM53_STRPU</name>
<dbReference type="SUPFAM" id="SSF51197">
    <property type="entry name" value="Clavaminate synthase-like"/>
    <property type="match status" value="1"/>
</dbReference>
<dbReference type="GO" id="GO:0046872">
    <property type="term" value="F:metal ion binding"/>
    <property type="evidence" value="ECO:0007669"/>
    <property type="project" value="UniProtKB-KW"/>
</dbReference>
<dbReference type="InterPro" id="IPR008775">
    <property type="entry name" value="Phytyl_CoA_dOase-like"/>
</dbReference>
<dbReference type="KEGG" id="spu:753147"/>
<dbReference type="EnsemblMetazoa" id="XM_030997639">
    <property type="protein sequence ID" value="XP_030853499"/>
    <property type="gene ID" value="LOC753147"/>
</dbReference>
<dbReference type="PANTHER" id="PTHR20883">
    <property type="entry name" value="PHYTANOYL-COA DIOXYGENASE DOMAIN CONTAINING 1"/>
    <property type="match status" value="1"/>
</dbReference>
<dbReference type="FunCoup" id="A0A7M7PM53">
    <property type="interactions" value="827"/>
</dbReference>
<comment type="cofactor">
    <cofactor evidence="1">
        <name>Fe cation</name>
        <dbReference type="ChEBI" id="CHEBI:24875"/>
    </cofactor>
</comment>
<dbReference type="OrthoDB" id="445007at2759"/>
<evidence type="ECO:0000256" key="2">
    <source>
        <dbReference type="ARBA" id="ARBA00022723"/>
    </source>
</evidence>
<reference evidence="5" key="2">
    <citation type="submission" date="2021-01" db="UniProtKB">
        <authorList>
            <consortium name="EnsemblMetazoa"/>
        </authorList>
    </citation>
    <scope>IDENTIFICATION</scope>
</reference>
<evidence type="ECO:0008006" key="7">
    <source>
        <dbReference type="Google" id="ProtNLM"/>
    </source>
</evidence>
<protein>
    <recommendedName>
        <fullName evidence="7">Phytanoyl-CoA dioxygenase domain-containing protein 1</fullName>
    </recommendedName>
</protein>
<dbReference type="AlphaFoldDB" id="A0A7M7PM53"/>
<keyword evidence="3" id="KW-0408">Iron</keyword>
<evidence type="ECO:0000313" key="5">
    <source>
        <dbReference type="EnsemblMetazoa" id="XP_030853499"/>
    </source>
</evidence>